<evidence type="ECO:0000256" key="4">
    <source>
        <dbReference type="ARBA" id="ARBA00046874"/>
    </source>
</evidence>
<comment type="function">
    <text evidence="5">Cell division inhibitor that blocks the formation of polar Z ring septums. Rapidly oscillates between the poles of the cell to destabilize FtsZ filaments that have formed before they mature into polar Z rings. Prevents FtsZ polymerization.</text>
</comment>
<dbReference type="InterPro" id="IPR005526">
    <property type="entry name" value="Septum_form_inhib_MinC_C"/>
</dbReference>
<dbReference type="GO" id="GO:1901891">
    <property type="term" value="P:regulation of cell septum assembly"/>
    <property type="evidence" value="ECO:0007669"/>
    <property type="project" value="InterPro"/>
</dbReference>
<dbReference type="PANTHER" id="PTHR34108">
    <property type="entry name" value="SEPTUM SITE-DETERMINING PROTEIN MINC"/>
    <property type="match status" value="1"/>
</dbReference>
<evidence type="ECO:0000313" key="7">
    <source>
        <dbReference type="EMBL" id="MBC8541403.1"/>
    </source>
</evidence>
<dbReference type="InterPro" id="IPR036145">
    <property type="entry name" value="MinC_C_sf"/>
</dbReference>
<keyword evidence="8" id="KW-1185">Reference proteome</keyword>
<evidence type="ECO:0000256" key="1">
    <source>
        <dbReference type="ARBA" id="ARBA00022618"/>
    </source>
</evidence>
<keyword evidence="2 5" id="KW-0717">Septation</keyword>
<feature type="domain" description="Septum formation inhibitor MinC C-terminal" evidence="6">
    <location>
        <begin position="103"/>
        <end position="203"/>
    </location>
</feature>
<keyword evidence="3 5" id="KW-0131">Cell cycle</keyword>
<gene>
    <name evidence="5" type="primary">minC</name>
    <name evidence="7" type="ORF">H8698_10480</name>
</gene>
<comment type="subunit">
    <text evidence="4 5">Interacts with MinD and FtsZ.</text>
</comment>
<evidence type="ECO:0000256" key="5">
    <source>
        <dbReference type="HAMAP-Rule" id="MF_00267"/>
    </source>
</evidence>
<sequence length="207" mass="22398">MIILKGSPKGISVSVDDTDFETGRAELIEKLSASKEFFKDIALEVFLTSNSLTEAEVYLLQPAVREALCETDVTFIETEPKMIPKKHSPLDELGTDEGITKFCRKTVKAGETVEYDNNLVVIGDVEAGAKVIAGGNVFILGSLYGSVHAGAGGRKDAAVVAMKLMPERLLICDLSVKVKQSAIKRLFSNVPEIAYIAGNAIKIEQYT</sequence>
<dbReference type="Gene3D" id="2.160.20.70">
    <property type="match status" value="1"/>
</dbReference>
<dbReference type="InterPro" id="IPR013033">
    <property type="entry name" value="MinC"/>
</dbReference>
<dbReference type="Pfam" id="PF03775">
    <property type="entry name" value="MinC_C"/>
    <property type="match status" value="1"/>
</dbReference>
<evidence type="ECO:0000313" key="8">
    <source>
        <dbReference type="Proteomes" id="UP000611762"/>
    </source>
</evidence>
<keyword evidence="1 5" id="KW-0132">Cell division</keyword>
<accession>A0A926DLX9</accession>
<reference evidence="7" key="1">
    <citation type="submission" date="2020-08" db="EMBL/GenBank/DDBJ databases">
        <title>Genome public.</title>
        <authorList>
            <person name="Liu C."/>
            <person name="Sun Q."/>
        </authorList>
    </citation>
    <scope>NUCLEOTIDE SEQUENCE</scope>
    <source>
        <strain evidence="7">H8</strain>
    </source>
</reference>
<organism evidence="7 8">
    <name type="scientific">Congzhengia minquanensis</name>
    <dbReference type="NCBI Taxonomy" id="2763657"/>
    <lineage>
        <taxon>Bacteria</taxon>
        <taxon>Bacillati</taxon>
        <taxon>Bacillota</taxon>
        <taxon>Clostridia</taxon>
        <taxon>Eubacteriales</taxon>
        <taxon>Oscillospiraceae</taxon>
        <taxon>Congzhengia</taxon>
    </lineage>
</organism>
<evidence type="ECO:0000256" key="3">
    <source>
        <dbReference type="ARBA" id="ARBA00023306"/>
    </source>
</evidence>
<dbReference type="GO" id="GO:0000902">
    <property type="term" value="P:cell morphogenesis"/>
    <property type="evidence" value="ECO:0007669"/>
    <property type="project" value="InterPro"/>
</dbReference>
<dbReference type="InterPro" id="IPR016098">
    <property type="entry name" value="CAP/MinC_C"/>
</dbReference>
<dbReference type="HAMAP" id="MF_00267">
    <property type="entry name" value="MinC"/>
    <property type="match status" value="1"/>
</dbReference>
<dbReference type="AlphaFoldDB" id="A0A926DLX9"/>
<evidence type="ECO:0000259" key="6">
    <source>
        <dbReference type="Pfam" id="PF03775"/>
    </source>
</evidence>
<comment type="similarity">
    <text evidence="5">Belongs to the MinC family.</text>
</comment>
<dbReference type="Proteomes" id="UP000611762">
    <property type="component" value="Unassembled WGS sequence"/>
</dbReference>
<dbReference type="SUPFAM" id="SSF63848">
    <property type="entry name" value="Cell-division inhibitor MinC, C-terminal domain"/>
    <property type="match status" value="1"/>
</dbReference>
<evidence type="ECO:0000256" key="2">
    <source>
        <dbReference type="ARBA" id="ARBA00023210"/>
    </source>
</evidence>
<dbReference type="RefSeq" id="WP_249313451.1">
    <property type="nucleotide sequence ID" value="NZ_JACRSU010000004.1"/>
</dbReference>
<proteinExistence type="inferred from homology"/>
<dbReference type="GO" id="GO:0000917">
    <property type="term" value="P:division septum assembly"/>
    <property type="evidence" value="ECO:0007669"/>
    <property type="project" value="UniProtKB-KW"/>
</dbReference>
<protein>
    <recommendedName>
        <fullName evidence="5">Probable septum site-determining protein MinC</fullName>
    </recommendedName>
</protein>
<name>A0A926DLX9_9FIRM</name>
<dbReference type="EMBL" id="JACRSU010000004">
    <property type="protein sequence ID" value="MBC8541403.1"/>
    <property type="molecule type" value="Genomic_DNA"/>
</dbReference>
<dbReference type="PANTHER" id="PTHR34108:SF1">
    <property type="entry name" value="SEPTUM SITE-DETERMINING PROTEIN MINC"/>
    <property type="match status" value="1"/>
</dbReference>
<comment type="caution">
    <text evidence="7">The sequence shown here is derived from an EMBL/GenBank/DDBJ whole genome shotgun (WGS) entry which is preliminary data.</text>
</comment>